<dbReference type="SUPFAM" id="SSF52540">
    <property type="entry name" value="P-loop containing nucleoside triphosphate hydrolases"/>
    <property type="match status" value="1"/>
</dbReference>
<sequence>MTSAREITIIAAPRTGTNYFCDSLGEFDNFANLFEIFNPRGAFGLARFPEVLESLCEKAGIDFQDQTDPALTQYVAENRLAFLEILRDSMTNAGKLAYSYKVFPHQMTGDELDQMIVKPDSLILFIVRSRIDTFISYKKAMLSDVWVNADTKDTKPEIEFDEFMQWAEVEDRWYRASEERVRKAGKSYMTFSYEADINVTKPVLLEQQYLYLRGQGVPVEFPSDITPPTFKRQDGVVGPFKKIQNGEELKQTFLDKGLLGKYALRNPLVDLRTS</sequence>
<evidence type="ECO:0000313" key="2">
    <source>
        <dbReference type="Proteomes" id="UP000199236"/>
    </source>
</evidence>
<organism evidence="1 2">
    <name type="scientific">Cohaesibacter marisflavi</name>
    <dbReference type="NCBI Taxonomy" id="655353"/>
    <lineage>
        <taxon>Bacteria</taxon>
        <taxon>Pseudomonadati</taxon>
        <taxon>Pseudomonadota</taxon>
        <taxon>Alphaproteobacteria</taxon>
        <taxon>Hyphomicrobiales</taxon>
        <taxon>Cohaesibacteraceae</taxon>
    </lineage>
</organism>
<dbReference type="Proteomes" id="UP000199236">
    <property type="component" value="Unassembled WGS sequence"/>
</dbReference>
<protein>
    <recommendedName>
        <fullName evidence="3">LPS sulfotransferase NodH</fullName>
    </recommendedName>
</protein>
<keyword evidence="2" id="KW-1185">Reference proteome</keyword>
<dbReference type="RefSeq" id="WP_090075763.1">
    <property type="nucleotide sequence ID" value="NZ_FOVR01000032.1"/>
</dbReference>
<dbReference type="Gene3D" id="3.40.50.300">
    <property type="entry name" value="P-loop containing nucleotide triphosphate hydrolases"/>
    <property type="match status" value="1"/>
</dbReference>
<name>A0A1I5NHU1_9HYPH</name>
<evidence type="ECO:0008006" key="3">
    <source>
        <dbReference type="Google" id="ProtNLM"/>
    </source>
</evidence>
<proteinExistence type="predicted"/>
<accession>A0A1I5NHU1</accession>
<reference evidence="1 2" key="1">
    <citation type="submission" date="2016-10" db="EMBL/GenBank/DDBJ databases">
        <authorList>
            <person name="de Groot N.N."/>
        </authorList>
    </citation>
    <scope>NUCLEOTIDE SEQUENCE [LARGE SCALE GENOMIC DNA]</scope>
    <source>
        <strain evidence="1 2">CGMCC 1.9157</strain>
    </source>
</reference>
<dbReference type="EMBL" id="FOVR01000032">
    <property type="protein sequence ID" value="SFP21240.1"/>
    <property type="molecule type" value="Genomic_DNA"/>
</dbReference>
<evidence type="ECO:0000313" key="1">
    <source>
        <dbReference type="EMBL" id="SFP21240.1"/>
    </source>
</evidence>
<dbReference type="STRING" id="655353.SAMN04488056_1324"/>
<dbReference type="InterPro" id="IPR027417">
    <property type="entry name" value="P-loop_NTPase"/>
</dbReference>
<gene>
    <name evidence="1" type="ORF">SAMN04488056_1324</name>
</gene>
<dbReference type="AlphaFoldDB" id="A0A1I5NHU1"/>
<dbReference type="OrthoDB" id="7944760at2"/>